<sequence length="61" mass="6838">MVNYIAAFMPQAAVLIENLIAPHLTPSILRTFVRNDEVRDAYVGKPHIEQRFSLGKSELVG</sequence>
<dbReference type="Proteomes" id="UP000281192">
    <property type="component" value="Chromosome"/>
</dbReference>
<reference evidence="2 3" key="1">
    <citation type="submission" date="2017-12" db="EMBL/GenBank/DDBJ databases">
        <title>The genome sequence of Caulobacter flavus CGMCC1 15093.</title>
        <authorList>
            <person name="Gao J."/>
            <person name="Mao X."/>
            <person name="Sun J."/>
        </authorList>
    </citation>
    <scope>NUCLEOTIDE SEQUENCE [LARGE SCALE GENOMIC DNA]</scope>
    <source>
        <strain evidence="2 3">CGMCC1 15093</strain>
    </source>
</reference>
<organism evidence="2 3">
    <name type="scientific">Caulobacter flavus</name>
    <dbReference type="NCBI Taxonomy" id="1679497"/>
    <lineage>
        <taxon>Bacteria</taxon>
        <taxon>Pseudomonadati</taxon>
        <taxon>Pseudomonadota</taxon>
        <taxon>Alphaproteobacteria</taxon>
        <taxon>Caulobacterales</taxon>
        <taxon>Caulobacteraceae</taxon>
        <taxon>Caulobacter</taxon>
    </lineage>
</organism>
<gene>
    <name evidence="1" type="ORF">C1707_23755</name>
    <name evidence="2" type="ORF">CFHF_14490</name>
</gene>
<dbReference type="EMBL" id="PJRQ01000029">
    <property type="protein sequence ID" value="PLR13386.1"/>
    <property type="molecule type" value="Genomic_DNA"/>
</dbReference>
<keyword evidence="4" id="KW-1185">Reference proteome</keyword>
<evidence type="ECO:0000313" key="1">
    <source>
        <dbReference type="EMBL" id="AYV49026.1"/>
    </source>
</evidence>
<proteinExistence type="predicted"/>
<dbReference type="AlphaFoldDB" id="A0A2N5CSE8"/>
<name>A0A2N5CSE8_9CAUL</name>
<accession>A0A2N5CSE8</accession>
<reference evidence="1 4" key="2">
    <citation type="submission" date="2018-01" db="EMBL/GenBank/DDBJ databases">
        <title>Complete genome sequence of Caulobacter flavus RHGG3.</title>
        <authorList>
            <person name="Yang E."/>
        </authorList>
    </citation>
    <scope>NUCLEOTIDE SEQUENCE [LARGE SCALE GENOMIC DNA]</scope>
    <source>
        <strain evidence="1 4">RHGG3</strain>
    </source>
</reference>
<evidence type="ECO:0000313" key="3">
    <source>
        <dbReference type="Proteomes" id="UP000234483"/>
    </source>
</evidence>
<evidence type="ECO:0000313" key="4">
    <source>
        <dbReference type="Proteomes" id="UP000281192"/>
    </source>
</evidence>
<dbReference type="EMBL" id="CP026100">
    <property type="protein sequence ID" value="AYV49026.1"/>
    <property type="molecule type" value="Genomic_DNA"/>
</dbReference>
<dbReference type="KEGG" id="cfh:C1707_23755"/>
<dbReference type="Proteomes" id="UP000234483">
    <property type="component" value="Unassembled WGS sequence"/>
</dbReference>
<evidence type="ECO:0000313" key="2">
    <source>
        <dbReference type="EMBL" id="PLR13386.1"/>
    </source>
</evidence>
<protein>
    <submittedName>
        <fullName evidence="2">Uncharacterized protein</fullName>
    </submittedName>
</protein>